<evidence type="ECO:0000256" key="2">
    <source>
        <dbReference type="SAM" id="SignalP"/>
    </source>
</evidence>
<dbReference type="SUPFAM" id="SSF51126">
    <property type="entry name" value="Pectin lyase-like"/>
    <property type="match status" value="2"/>
</dbReference>
<accession>A0A1P8WH30</accession>
<dbReference type="Gene3D" id="2.160.20.10">
    <property type="entry name" value="Single-stranded right-handed beta-helix, Pectin lyase-like"/>
    <property type="match status" value="2"/>
</dbReference>
<dbReference type="Proteomes" id="UP000187735">
    <property type="component" value="Chromosome"/>
</dbReference>
<evidence type="ECO:0000259" key="4">
    <source>
        <dbReference type="Pfam" id="PF13229"/>
    </source>
</evidence>
<dbReference type="InterPro" id="IPR039448">
    <property type="entry name" value="Beta_helix"/>
</dbReference>
<dbReference type="PANTHER" id="PTHR22990:SF15">
    <property type="entry name" value="F-BOX ONLY PROTEIN 10"/>
    <property type="match status" value="1"/>
</dbReference>
<organism evidence="5 6">
    <name type="scientific">Fuerstiella marisgermanici</name>
    <dbReference type="NCBI Taxonomy" id="1891926"/>
    <lineage>
        <taxon>Bacteria</taxon>
        <taxon>Pseudomonadati</taxon>
        <taxon>Planctomycetota</taxon>
        <taxon>Planctomycetia</taxon>
        <taxon>Planctomycetales</taxon>
        <taxon>Planctomycetaceae</taxon>
        <taxon>Fuerstiella</taxon>
    </lineage>
</organism>
<dbReference type="KEGG" id="fmr:Fuma_02991"/>
<dbReference type="InterPro" id="IPR051550">
    <property type="entry name" value="SCF-Subunits/Alg-Epimerases"/>
</dbReference>
<evidence type="ECO:0000256" key="1">
    <source>
        <dbReference type="ARBA" id="ARBA00022737"/>
    </source>
</evidence>
<dbReference type="Pfam" id="PF05048">
    <property type="entry name" value="NosD"/>
    <property type="match status" value="1"/>
</dbReference>
<dbReference type="AlphaFoldDB" id="A0A1P8WH30"/>
<evidence type="ECO:0000313" key="5">
    <source>
        <dbReference type="EMBL" id="APZ93374.1"/>
    </source>
</evidence>
<dbReference type="PANTHER" id="PTHR22990">
    <property type="entry name" value="F-BOX ONLY PROTEIN"/>
    <property type="match status" value="1"/>
</dbReference>
<feature type="signal peptide" evidence="2">
    <location>
        <begin position="1"/>
        <end position="20"/>
    </location>
</feature>
<protein>
    <submittedName>
        <fullName evidence="5">Parallel beta-helix repeat</fullName>
    </submittedName>
</protein>
<dbReference type="InterPro" id="IPR006626">
    <property type="entry name" value="PbH1"/>
</dbReference>
<feature type="chain" id="PRO_5012569031" evidence="2">
    <location>
        <begin position="21"/>
        <end position="486"/>
    </location>
</feature>
<proteinExistence type="predicted"/>
<evidence type="ECO:0000313" key="6">
    <source>
        <dbReference type="Proteomes" id="UP000187735"/>
    </source>
</evidence>
<reference evidence="5 6" key="1">
    <citation type="journal article" date="2016" name="Front. Microbiol.">
        <title>Fuerstia marisgermanicae gen. nov., sp. nov., an Unusual Member of the Phylum Planctomycetes from the German Wadden Sea.</title>
        <authorList>
            <person name="Kohn T."/>
            <person name="Heuer A."/>
            <person name="Jogler M."/>
            <person name="Vollmers J."/>
            <person name="Boedeker C."/>
            <person name="Bunk B."/>
            <person name="Rast P."/>
            <person name="Borchert D."/>
            <person name="Glockner I."/>
            <person name="Freese H.M."/>
            <person name="Klenk H.P."/>
            <person name="Overmann J."/>
            <person name="Kaster A.K."/>
            <person name="Rohde M."/>
            <person name="Wiegand S."/>
            <person name="Jogler C."/>
        </authorList>
    </citation>
    <scope>NUCLEOTIDE SEQUENCE [LARGE SCALE GENOMIC DNA]</scope>
    <source>
        <strain evidence="5 6">NH11</strain>
    </source>
</reference>
<keyword evidence="1" id="KW-0677">Repeat</keyword>
<evidence type="ECO:0000259" key="3">
    <source>
        <dbReference type="Pfam" id="PF05048"/>
    </source>
</evidence>
<dbReference type="STRING" id="1891926.Fuma_02991"/>
<dbReference type="InterPro" id="IPR012334">
    <property type="entry name" value="Pectin_lyas_fold"/>
</dbReference>
<dbReference type="EMBL" id="CP017641">
    <property type="protein sequence ID" value="APZ93374.1"/>
    <property type="molecule type" value="Genomic_DNA"/>
</dbReference>
<sequence precursor="true">MTRLMLIGAFVLLHCHSAMTQAKTLRVPSEYTSIQSAIDAAEQGDTVLVDKGRYLERVVMKDGVTLKSAGDDAARKIGLLRAEQTIIDGSASVKGAGVTMAEGSVLDGFTVTGVGQYDEDKWRHHHATHGNEQSHEHIGAPGTPGIAVTSVNCIVRNNIVHHIGYTGIAISGNENLDCSPLIVSNVCFRNMGGGIGSMKQSTATIRKNVCYENFYAGIGHDNASPLVGENTCYGNIRAGIGISEGACPVVRGNKCYENRRAGIGVRTLETTRPIIVDNDCYENEMAGIGSEEDAAPTICRNRCYRNKLAGIGARTRSHPTIIENECYENAAAGIGQESDAVTILTGNYCHDNEAAGIGFAECTNGQSTLTKNRVINNAKVAIGIHPGWNVTATRNELSRDGGIPPIVMIFAGSKASFVENTIQGSGVACIRLAGELQAVHNNFVCPKPRNGGPPNIGIWALKGSRLSQSDNTFEGWRNDVRTDEAK</sequence>
<dbReference type="OrthoDB" id="225534at2"/>
<gene>
    <name evidence="5" type="ORF">Fuma_02991</name>
</gene>
<dbReference type="SMART" id="SM00710">
    <property type="entry name" value="PbH1"/>
    <property type="match status" value="7"/>
</dbReference>
<keyword evidence="2" id="KW-0732">Signal</keyword>
<dbReference type="InterPro" id="IPR007742">
    <property type="entry name" value="NosD_dom"/>
</dbReference>
<dbReference type="RefSeq" id="WP_077024842.1">
    <property type="nucleotide sequence ID" value="NZ_CP017641.1"/>
</dbReference>
<keyword evidence="6" id="KW-1185">Reference proteome</keyword>
<dbReference type="InterPro" id="IPR011050">
    <property type="entry name" value="Pectin_lyase_fold/virulence"/>
</dbReference>
<name>A0A1P8WH30_9PLAN</name>
<feature type="domain" description="Periplasmic copper-binding protein NosD beta helix" evidence="3">
    <location>
        <begin position="129"/>
        <end position="283"/>
    </location>
</feature>
<dbReference type="Pfam" id="PF13229">
    <property type="entry name" value="Beta_helix"/>
    <property type="match status" value="1"/>
</dbReference>
<feature type="domain" description="Right handed beta helix" evidence="4">
    <location>
        <begin position="296"/>
        <end position="442"/>
    </location>
</feature>